<gene>
    <name evidence="1" type="ORF">O181_033680</name>
</gene>
<evidence type="ECO:0000313" key="1">
    <source>
        <dbReference type="EMBL" id="MBW0493965.1"/>
    </source>
</evidence>
<evidence type="ECO:0000313" key="2">
    <source>
        <dbReference type="Proteomes" id="UP000765509"/>
    </source>
</evidence>
<accession>A0A9Q3D1N5</accession>
<proteinExistence type="predicted"/>
<dbReference type="AlphaFoldDB" id="A0A9Q3D1N5"/>
<comment type="caution">
    <text evidence="1">The sequence shown here is derived from an EMBL/GenBank/DDBJ whole genome shotgun (WGS) entry which is preliminary data.</text>
</comment>
<sequence length="101" mass="11877">MFQKIQEISRGLCAYCIEYKNNERYTHEWVNPQSEIQLPYSTSQHATPGKKPSLVDKGWSPLLPVDHLKKNLSTINPTAKYFHDMWKREYETAFKCRAEGK</sequence>
<protein>
    <submittedName>
        <fullName evidence="1">Uncharacterized protein</fullName>
    </submittedName>
</protein>
<dbReference type="Proteomes" id="UP000765509">
    <property type="component" value="Unassembled WGS sequence"/>
</dbReference>
<organism evidence="1 2">
    <name type="scientific">Austropuccinia psidii MF-1</name>
    <dbReference type="NCBI Taxonomy" id="1389203"/>
    <lineage>
        <taxon>Eukaryota</taxon>
        <taxon>Fungi</taxon>
        <taxon>Dikarya</taxon>
        <taxon>Basidiomycota</taxon>
        <taxon>Pucciniomycotina</taxon>
        <taxon>Pucciniomycetes</taxon>
        <taxon>Pucciniales</taxon>
        <taxon>Sphaerophragmiaceae</taxon>
        <taxon>Austropuccinia</taxon>
    </lineage>
</organism>
<dbReference type="EMBL" id="AVOT02012327">
    <property type="protein sequence ID" value="MBW0493965.1"/>
    <property type="molecule type" value="Genomic_DNA"/>
</dbReference>
<dbReference type="OrthoDB" id="4360000at2759"/>
<name>A0A9Q3D1N5_9BASI</name>
<keyword evidence="2" id="KW-1185">Reference proteome</keyword>
<reference evidence="1" key="1">
    <citation type="submission" date="2021-03" db="EMBL/GenBank/DDBJ databases">
        <title>Draft genome sequence of rust myrtle Austropuccinia psidii MF-1, a brazilian biotype.</title>
        <authorList>
            <person name="Quecine M.C."/>
            <person name="Pachon D.M.R."/>
            <person name="Bonatelli M.L."/>
            <person name="Correr F.H."/>
            <person name="Franceschini L.M."/>
            <person name="Leite T.F."/>
            <person name="Margarido G.R.A."/>
            <person name="Almeida C.A."/>
            <person name="Ferrarezi J.A."/>
            <person name="Labate C.A."/>
        </authorList>
    </citation>
    <scope>NUCLEOTIDE SEQUENCE</scope>
    <source>
        <strain evidence="1">MF-1</strain>
    </source>
</reference>